<dbReference type="FunFam" id="2.40.160.210:FF:000001">
    <property type="entry name" value="Acyl-CoA thioesterase II"/>
    <property type="match status" value="1"/>
</dbReference>
<dbReference type="AlphaFoldDB" id="A0A0R2U5P7"/>
<evidence type="ECO:0000313" key="12">
    <source>
        <dbReference type="Proteomes" id="UP000051213"/>
    </source>
</evidence>
<dbReference type="Pfam" id="PF02551">
    <property type="entry name" value="Acyl_CoA_thio"/>
    <property type="match status" value="1"/>
</dbReference>
<dbReference type="EMBL" id="LICA01000129">
    <property type="protein sequence ID" value="KRO94863.1"/>
    <property type="molecule type" value="Genomic_DNA"/>
</dbReference>
<comment type="similarity">
    <text evidence="1">Belongs to the C/M/P thioester hydrolase family.</text>
</comment>
<dbReference type="Gene3D" id="2.40.160.210">
    <property type="entry name" value="Acyl-CoA thioesterase, double hotdog domain"/>
    <property type="match status" value="1"/>
</dbReference>
<protein>
    <recommendedName>
        <fullName evidence="7">Acyl-CoA thioesterase 2</fullName>
        <ecNumber evidence="5">3.1.2.20</ecNumber>
    </recommendedName>
    <alternativeName>
        <fullName evidence="8">Thioesterase II</fullName>
    </alternativeName>
</protein>
<keyword evidence="4" id="KW-0443">Lipid metabolism</keyword>
<proteinExistence type="inferred from homology"/>
<evidence type="ECO:0000313" key="11">
    <source>
        <dbReference type="EMBL" id="KRO94863.1"/>
    </source>
</evidence>
<dbReference type="Proteomes" id="UP000051213">
    <property type="component" value="Unassembled WGS sequence"/>
</dbReference>
<evidence type="ECO:0000256" key="2">
    <source>
        <dbReference type="ARBA" id="ARBA00011881"/>
    </source>
</evidence>
<feature type="domain" description="Acyl-CoA thioesterase 2 C-terminal" evidence="9">
    <location>
        <begin position="180"/>
        <end position="287"/>
    </location>
</feature>
<gene>
    <name evidence="11" type="ORF">ABS24_04410</name>
</gene>
<evidence type="ECO:0000256" key="7">
    <source>
        <dbReference type="ARBA" id="ARBA00071120"/>
    </source>
</evidence>
<dbReference type="InterPro" id="IPR049449">
    <property type="entry name" value="TesB_ACOT8-like_N"/>
</dbReference>
<dbReference type="SUPFAM" id="SSF54637">
    <property type="entry name" value="Thioesterase/thiol ester dehydrase-isomerase"/>
    <property type="match status" value="2"/>
</dbReference>
<dbReference type="Pfam" id="PF13622">
    <property type="entry name" value="4HBT_3"/>
    <property type="match status" value="1"/>
</dbReference>
<reference evidence="11 12" key="1">
    <citation type="submission" date="2015-10" db="EMBL/GenBank/DDBJ databases">
        <title>Metagenome-Assembled Genomes uncover a global brackish microbiome.</title>
        <authorList>
            <person name="Hugerth L.W."/>
            <person name="Larsson J."/>
            <person name="Alneberg J."/>
            <person name="Lindh M.V."/>
            <person name="Legrand C."/>
            <person name="Pinhassi J."/>
            <person name="Andersson A.F."/>
        </authorList>
    </citation>
    <scope>NUCLEOTIDE SEQUENCE [LARGE SCALE GENOMIC DNA]</scope>
    <source>
        <strain evidence="11">BACL26 MAG-121220-bin70</strain>
    </source>
</reference>
<dbReference type="InterPro" id="IPR003703">
    <property type="entry name" value="Acyl_CoA_thio"/>
</dbReference>
<evidence type="ECO:0000256" key="8">
    <source>
        <dbReference type="ARBA" id="ARBA00079653"/>
    </source>
</evidence>
<evidence type="ECO:0000259" key="9">
    <source>
        <dbReference type="Pfam" id="PF02551"/>
    </source>
</evidence>
<dbReference type="InterPro" id="IPR029069">
    <property type="entry name" value="HotDog_dom_sf"/>
</dbReference>
<keyword evidence="3" id="KW-0378">Hydrolase</keyword>
<evidence type="ECO:0000259" key="10">
    <source>
        <dbReference type="Pfam" id="PF13622"/>
    </source>
</evidence>
<dbReference type="GO" id="GO:0006637">
    <property type="term" value="P:acyl-CoA metabolic process"/>
    <property type="evidence" value="ECO:0007669"/>
    <property type="project" value="InterPro"/>
</dbReference>
<dbReference type="PANTHER" id="PTHR11066">
    <property type="entry name" value="ACYL-COA THIOESTERASE"/>
    <property type="match status" value="1"/>
</dbReference>
<evidence type="ECO:0000256" key="4">
    <source>
        <dbReference type="ARBA" id="ARBA00023098"/>
    </source>
</evidence>
<dbReference type="GO" id="GO:0005829">
    <property type="term" value="C:cytosol"/>
    <property type="evidence" value="ECO:0007669"/>
    <property type="project" value="TreeGrafter"/>
</dbReference>
<dbReference type="InterPro" id="IPR025652">
    <property type="entry name" value="TesB_C"/>
</dbReference>
<dbReference type="InterPro" id="IPR042171">
    <property type="entry name" value="Acyl-CoA_hotdog"/>
</dbReference>
<dbReference type="GO" id="GO:0047617">
    <property type="term" value="F:fatty acyl-CoA hydrolase activity"/>
    <property type="evidence" value="ECO:0007669"/>
    <property type="project" value="UniProtKB-EC"/>
</dbReference>
<dbReference type="CDD" id="cd03444">
    <property type="entry name" value="Thioesterase_II_repeat1"/>
    <property type="match status" value="1"/>
</dbReference>
<evidence type="ECO:0000256" key="1">
    <source>
        <dbReference type="ARBA" id="ARBA00006538"/>
    </source>
</evidence>
<comment type="catalytic activity">
    <reaction evidence="6">
        <text>a fatty acyl-CoA + H2O = a fatty acid + CoA + H(+)</text>
        <dbReference type="Rhea" id="RHEA:16781"/>
        <dbReference type="ChEBI" id="CHEBI:15377"/>
        <dbReference type="ChEBI" id="CHEBI:15378"/>
        <dbReference type="ChEBI" id="CHEBI:28868"/>
        <dbReference type="ChEBI" id="CHEBI:57287"/>
        <dbReference type="ChEBI" id="CHEBI:77636"/>
        <dbReference type="EC" id="3.1.2.20"/>
    </reaction>
    <physiologicalReaction direction="left-to-right" evidence="6">
        <dbReference type="Rhea" id="RHEA:16782"/>
    </physiologicalReaction>
</comment>
<feature type="domain" description="Acyl-CoA thioesterase-like N-terminal HotDog" evidence="10">
    <location>
        <begin position="31"/>
        <end position="109"/>
    </location>
</feature>
<dbReference type="PANTHER" id="PTHR11066:SF34">
    <property type="entry name" value="ACYL-COENZYME A THIOESTERASE 8"/>
    <property type="match status" value="1"/>
</dbReference>
<dbReference type="GO" id="GO:0009062">
    <property type="term" value="P:fatty acid catabolic process"/>
    <property type="evidence" value="ECO:0007669"/>
    <property type="project" value="TreeGrafter"/>
</dbReference>
<comment type="subunit">
    <text evidence="2">Homotetramer.</text>
</comment>
<evidence type="ECO:0000256" key="3">
    <source>
        <dbReference type="ARBA" id="ARBA00022801"/>
    </source>
</evidence>
<organism evidence="11 12">
    <name type="scientific">SAR92 bacterium BACL26 MAG-121220-bin70</name>
    <dbReference type="NCBI Taxonomy" id="1655626"/>
    <lineage>
        <taxon>Bacteria</taxon>
        <taxon>Pseudomonadati</taxon>
        <taxon>Pseudomonadota</taxon>
        <taxon>Gammaproteobacteria</taxon>
        <taxon>Cellvibrionales</taxon>
        <taxon>Porticoccaceae</taxon>
        <taxon>SAR92 clade</taxon>
    </lineage>
</organism>
<dbReference type="CDD" id="cd03445">
    <property type="entry name" value="Thioesterase_II_repeat2"/>
    <property type="match status" value="1"/>
</dbReference>
<dbReference type="EC" id="3.1.2.20" evidence="5"/>
<name>A0A0R2U5P7_9GAMM</name>
<accession>A0A0R2U5P7</accession>
<evidence type="ECO:0000256" key="6">
    <source>
        <dbReference type="ARBA" id="ARBA00050943"/>
    </source>
</evidence>
<sequence>MSEALNQLLDILNLEKIDTNLYRGVTPETTNKRVFGGQVFAQAMRAAQDTVDSERIVHSQHAYFLRPGDPSVPILYDVDDIRDGGSFTTRRVVASQRGKAIFNTSLSFQILEPGLSHQSEMPDCPGPENLSDDGQRWDRIREQLDPSAKTSSIKHRPSLRPIQMRSIDPIDYINPVARKAEQFVWIKTAGELPAEQDTSLHNAILAYASDFGLMSTALMPHEVSIMNPNLQPASLDHAIWFHDSFRADEWLLYHMDSQRSSRGRGLSRGTFYSRDGRLVASTIQEGLMRLHDSSNVK</sequence>
<comment type="caution">
    <text evidence="11">The sequence shown here is derived from an EMBL/GenBank/DDBJ whole genome shotgun (WGS) entry which is preliminary data.</text>
</comment>
<evidence type="ECO:0000256" key="5">
    <source>
        <dbReference type="ARBA" id="ARBA00038894"/>
    </source>
</evidence>